<keyword evidence="2" id="KW-0812">Transmembrane</keyword>
<dbReference type="EMBL" id="MCFC01000002">
    <property type="protein sequence ID" value="ORY34966.1"/>
    <property type="molecule type" value="Genomic_DNA"/>
</dbReference>
<name>A0A1Y2BJN5_9TREE</name>
<evidence type="ECO:0000313" key="5">
    <source>
        <dbReference type="Proteomes" id="UP000193986"/>
    </source>
</evidence>
<keyword evidence="2" id="KW-1133">Transmembrane helix</keyword>
<feature type="chain" id="PRO_5012960189" evidence="3">
    <location>
        <begin position="23"/>
        <end position="454"/>
    </location>
</feature>
<evidence type="ECO:0000313" key="4">
    <source>
        <dbReference type="EMBL" id="ORY34966.1"/>
    </source>
</evidence>
<evidence type="ECO:0000256" key="3">
    <source>
        <dbReference type="SAM" id="SignalP"/>
    </source>
</evidence>
<gene>
    <name evidence="4" type="ORF">BCR39DRAFT_515824</name>
</gene>
<dbReference type="OrthoDB" id="2563047at2759"/>
<dbReference type="AlphaFoldDB" id="A0A1Y2BJN5"/>
<dbReference type="Proteomes" id="UP000193986">
    <property type="component" value="Unassembled WGS sequence"/>
</dbReference>
<accession>A0A1Y2BJN5</accession>
<reference evidence="4 5" key="1">
    <citation type="submission" date="2016-07" db="EMBL/GenBank/DDBJ databases">
        <title>Pervasive Adenine N6-methylation of Active Genes in Fungi.</title>
        <authorList>
            <consortium name="DOE Joint Genome Institute"/>
            <person name="Mondo S.J."/>
            <person name="Dannebaum R.O."/>
            <person name="Kuo R.C."/>
            <person name="Labutti K."/>
            <person name="Haridas S."/>
            <person name="Kuo A."/>
            <person name="Salamov A."/>
            <person name="Ahrendt S.R."/>
            <person name="Lipzen A."/>
            <person name="Sullivan W."/>
            <person name="Andreopoulos W.B."/>
            <person name="Clum A."/>
            <person name="Lindquist E."/>
            <person name="Daum C."/>
            <person name="Ramamoorthy G.K."/>
            <person name="Gryganskyi A."/>
            <person name="Culley D."/>
            <person name="Magnuson J.K."/>
            <person name="James T.Y."/>
            <person name="O'Malley M.A."/>
            <person name="Stajich J.E."/>
            <person name="Spatafora J.W."/>
            <person name="Visel A."/>
            <person name="Grigoriev I.V."/>
        </authorList>
    </citation>
    <scope>NUCLEOTIDE SEQUENCE [LARGE SCALE GENOMIC DNA]</scope>
    <source>
        <strain evidence="4 5">68-887.2</strain>
    </source>
</reference>
<protein>
    <submittedName>
        <fullName evidence="4">Uncharacterized protein</fullName>
    </submittedName>
</protein>
<keyword evidence="3" id="KW-0732">Signal</keyword>
<feature type="transmembrane region" description="Helical" evidence="2">
    <location>
        <begin position="344"/>
        <end position="366"/>
    </location>
</feature>
<feature type="region of interest" description="Disordered" evidence="1">
    <location>
        <begin position="252"/>
        <end position="274"/>
    </location>
</feature>
<feature type="signal peptide" evidence="3">
    <location>
        <begin position="1"/>
        <end position="22"/>
    </location>
</feature>
<dbReference type="Gene3D" id="2.60.120.260">
    <property type="entry name" value="Galactose-binding domain-like"/>
    <property type="match status" value="1"/>
</dbReference>
<dbReference type="InParanoid" id="A0A1Y2BJN5"/>
<sequence length="454" mass="48005">MRPFTPPSLLLLVSAVILPVEAALYNVTPSDQSPLLTYLPSRSGPSDQTWNVSYTSPLWSSLLNETIGQGISQHYTTHIGANVSVSWLGTAAYVYGLANSSDVKFYVDGNDYANAAADEDNDGDLSLYSPMGSVVDLEVGWHTLTVEVVGDGGVSVSQVTLTVSLAPDGSAFTSTVLETLADNGTSINEAFNTSEGAWEMNTSFGYTYDDSSTSGYSIETHTPYSKLSFASPANTSLVALYGPLSSSHSTYSVSLSPASGDSTSLPSGSSSTPTNLTFDASTPAIVQEEYLYVGVLDPEQEYIVTVEVLGGQDESWNLATVQYYIASEGTASTSPSNSNHRSRVLGIALGVSLCTVGIALICIGIWRFCIIGRHRKEAAKAAAAENEQLELDLFPEKSAPKGFATGNLDNPSDLSLPVTSRSLRDESASIRSAAGETVVPPPYEASWQVGTVEK</sequence>
<keyword evidence="2" id="KW-0472">Membrane</keyword>
<organism evidence="4 5">
    <name type="scientific">Naematelia encephala</name>
    <dbReference type="NCBI Taxonomy" id="71784"/>
    <lineage>
        <taxon>Eukaryota</taxon>
        <taxon>Fungi</taxon>
        <taxon>Dikarya</taxon>
        <taxon>Basidiomycota</taxon>
        <taxon>Agaricomycotina</taxon>
        <taxon>Tremellomycetes</taxon>
        <taxon>Tremellales</taxon>
        <taxon>Naemateliaceae</taxon>
        <taxon>Naematelia</taxon>
    </lineage>
</organism>
<evidence type="ECO:0000256" key="1">
    <source>
        <dbReference type="SAM" id="MobiDB-lite"/>
    </source>
</evidence>
<keyword evidence="5" id="KW-1185">Reference proteome</keyword>
<evidence type="ECO:0000256" key="2">
    <source>
        <dbReference type="SAM" id="Phobius"/>
    </source>
</evidence>
<comment type="caution">
    <text evidence="4">The sequence shown here is derived from an EMBL/GenBank/DDBJ whole genome shotgun (WGS) entry which is preliminary data.</text>
</comment>
<dbReference type="STRING" id="71784.A0A1Y2BJN5"/>
<proteinExistence type="predicted"/>